<dbReference type="InterPro" id="IPR003594">
    <property type="entry name" value="HATPase_dom"/>
</dbReference>
<evidence type="ECO:0000259" key="10">
    <source>
        <dbReference type="PROSITE" id="PS50109"/>
    </source>
</evidence>
<evidence type="ECO:0000256" key="6">
    <source>
        <dbReference type="ARBA" id="ARBA00022777"/>
    </source>
</evidence>
<name>A0A7J5E355_NOCSI</name>
<keyword evidence="6 11" id="KW-0418">Kinase</keyword>
<evidence type="ECO:0000256" key="3">
    <source>
        <dbReference type="ARBA" id="ARBA00022553"/>
    </source>
</evidence>
<evidence type="ECO:0000256" key="8">
    <source>
        <dbReference type="ARBA" id="ARBA00023012"/>
    </source>
</evidence>
<evidence type="ECO:0000256" key="9">
    <source>
        <dbReference type="SAM" id="Phobius"/>
    </source>
</evidence>
<dbReference type="SMART" id="SM00387">
    <property type="entry name" value="HATPase_c"/>
    <property type="match status" value="1"/>
</dbReference>
<dbReference type="InterPro" id="IPR050482">
    <property type="entry name" value="Sensor_HK_TwoCompSys"/>
</dbReference>
<feature type="transmembrane region" description="Helical" evidence="9">
    <location>
        <begin position="129"/>
        <end position="147"/>
    </location>
</feature>
<evidence type="ECO:0000256" key="5">
    <source>
        <dbReference type="ARBA" id="ARBA00022741"/>
    </source>
</evidence>
<dbReference type="Pfam" id="PF02518">
    <property type="entry name" value="HATPase_c"/>
    <property type="match status" value="1"/>
</dbReference>
<evidence type="ECO:0000256" key="2">
    <source>
        <dbReference type="ARBA" id="ARBA00012438"/>
    </source>
</evidence>
<dbReference type="RefSeq" id="WP_151580044.1">
    <property type="nucleotide sequence ID" value="NZ_WBVM01000001.1"/>
</dbReference>
<keyword evidence="8" id="KW-0902">Two-component regulatory system</keyword>
<dbReference type="EMBL" id="WBVM01000001">
    <property type="protein sequence ID" value="KAB2812700.1"/>
    <property type="molecule type" value="Genomic_DNA"/>
</dbReference>
<evidence type="ECO:0000256" key="4">
    <source>
        <dbReference type="ARBA" id="ARBA00022679"/>
    </source>
</evidence>
<dbReference type="PANTHER" id="PTHR24421">
    <property type="entry name" value="NITRATE/NITRITE SENSOR PROTEIN NARX-RELATED"/>
    <property type="match status" value="1"/>
</dbReference>
<keyword evidence="4" id="KW-0808">Transferase</keyword>
<keyword evidence="9" id="KW-0812">Transmembrane</keyword>
<keyword evidence="9" id="KW-1133">Transmembrane helix</keyword>
<dbReference type="GO" id="GO:0046983">
    <property type="term" value="F:protein dimerization activity"/>
    <property type="evidence" value="ECO:0007669"/>
    <property type="project" value="InterPro"/>
</dbReference>
<dbReference type="Gene3D" id="3.30.565.10">
    <property type="entry name" value="Histidine kinase-like ATPase, C-terminal domain"/>
    <property type="match status" value="1"/>
</dbReference>
<dbReference type="GO" id="GO:0005524">
    <property type="term" value="F:ATP binding"/>
    <property type="evidence" value="ECO:0007669"/>
    <property type="project" value="UniProtKB-KW"/>
</dbReference>
<comment type="catalytic activity">
    <reaction evidence="1">
        <text>ATP + protein L-histidine = ADP + protein N-phospho-L-histidine.</text>
        <dbReference type="EC" id="2.7.13.3"/>
    </reaction>
</comment>
<protein>
    <recommendedName>
        <fullName evidence="2">histidine kinase</fullName>
        <ecNumber evidence="2">2.7.13.3</ecNumber>
    </recommendedName>
</protein>
<dbReference type="GO" id="GO:0016020">
    <property type="term" value="C:membrane"/>
    <property type="evidence" value="ECO:0007669"/>
    <property type="project" value="InterPro"/>
</dbReference>
<feature type="transmembrane region" description="Helical" evidence="9">
    <location>
        <begin position="104"/>
        <end position="123"/>
    </location>
</feature>
<dbReference type="PROSITE" id="PS50109">
    <property type="entry name" value="HIS_KIN"/>
    <property type="match status" value="1"/>
</dbReference>
<keyword evidence="9" id="KW-0472">Membrane</keyword>
<dbReference type="SUPFAM" id="SSF55874">
    <property type="entry name" value="ATPase domain of HSP90 chaperone/DNA topoisomerase II/histidine kinase"/>
    <property type="match status" value="1"/>
</dbReference>
<feature type="domain" description="Histidine kinase" evidence="10">
    <location>
        <begin position="286"/>
        <end position="373"/>
    </location>
</feature>
<dbReference type="CDD" id="cd16917">
    <property type="entry name" value="HATPase_UhpB-NarQ-NarX-like"/>
    <property type="match status" value="1"/>
</dbReference>
<accession>A0A7J5E355</accession>
<proteinExistence type="predicted"/>
<reference evidence="11 12" key="1">
    <citation type="submission" date="2019-09" db="EMBL/GenBank/DDBJ databases">
        <title>Pimelobacter sp. isolated from Paulinella.</title>
        <authorList>
            <person name="Jeong S.E."/>
        </authorList>
    </citation>
    <scope>NUCLEOTIDE SEQUENCE [LARGE SCALE GENOMIC DNA]</scope>
    <source>
        <strain evidence="11 12">Pch-N</strain>
    </source>
</reference>
<dbReference type="AlphaFoldDB" id="A0A7J5E355"/>
<dbReference type="InterPro" id="IPR011712">
    <property type="entry name" value="Sig_transdc_His_kin_sub3_dim/P"/>
</dbReference>
<dbReference type="InterPro" id="IPR036890">
    <property type="entry name" value="HATPase_C_sf"/>
</dbReference>
<keyword evidence="3" id="KW-0597">Phosphoprotein</keyword>
<dbReference type="InterPro" id="IPR005467">
    <property type="entry name" value="His_kinase_dom"/>
</dbReference>
<comment type="caution">
    <text evidence="11">The sequence shown here is derived from an EMBL/GenBank/DDBJ whole genome shotgun (WGS) entry which is preliminary data.</text>
</comment>
<dbReference type="GO" id="GO:0000155">
    <property type="term" value="F:phosphorelay sensor kinase activity"/>
    <property type="evidence" value="ECO:0007669"/>
    <property type="project" value="InterPro"/>
</dbReference>
<keyword evidence="7" id="KW-0067">ATP-binding</keyword>
<evidence type="ECO:0000256" key="7">
    <source>
        <dbReference type="ARBA" id="ARBA00022840"/>
    </source>
</evidence>
<evidence type="ECO:0000313" key="12">
    <source>
        <dbReference type="Proteomes" id="UP000449906"/>
    </source>
</evidence>
<evidence type="ECO:0000313" key="11">
    <source>
        <dbReference type="EMBL" id="KAB2812700.1"/>
    </source>
</evidence>
<dbReference type="Proteomes" id="UP000449906">
    <property type="component" value="Unassembled WGS sequence"/>
</dbReference>
<organism evidence="11 12">
    <name type="scientific">Nocardioides simplex</name>
    <name type="common">Arthrobacter simplex</name>
    <dbReference type="NCBI Taxonomy" id="2045"/>
    <lineage>
        <taxon>Bacteria</taxon>
        <taxon>Bacillati</taxon>
        <taxon>Actinomycetota</taxon>
        <taxon>Actinomycetes</taxon>
        <taxon>Propionibacteriales</taxon>
        <taxon>Nocardioidaceae</taxon>
        <taxon>Pimelobacter</taxon>
    </lineage>
</organism>
<dbReference type="EC" id="2.7.13.3" evidence="2"/>
<dbReference type="Pfam" id="PF07730">
    <property type="entry name" value="HisKA_3"/>
    <property type="match status" value="1"/>
</dbReference>
<dbReference type="Gene3D" id="1.20.5.1930">
    <property type="match status" value="1"/>
</dbReference>
<sequence length="375" mass="39131">MTSSPRHRRGDPLLALVIWLLGLATLLGHPASGRDQLAAAAFGLACAVPLVGRRRYAVPAMVLIGLLGLVGQLTPVAALLDGPFLLAFATAVGIVGALDRPWRAAGWAVAAGVPAFAAAWWKSDEPGDVLSTIGWLALAFAVGRAIGFRRSLLQARADADRAAHQQAIERRVADERAAIARDLHDVIAQSIESVSMQATVGLHLYDDRPAAAREALEQIRTASVGASREIRELLGLLRSSEHEPARPASLDDLAALVAASAVDGPAATLEVTGTPGGYDPLAGLTLVRVTQEALTNARRHARADHVRVVLDWQPDRLTLSVADDGAGPPAGGPVEGYGLRGMRERLDLVGGTLDLGTGPGGGLRLTATVPRGDHP</sequence>
<keyword evidence="5" id="KW-0547">Nucleotide-binding</keyword>
<evidence type="ECO:0000256" key="1">
    <source>
        <dbReference type="ARBA" id="ARBA00000085"/>
    </source>
</evidence>
<gene>
    <name evidence="11" type="ORF">F9L07_13220</name>
</gene>
<feature type="transmembrane region" description="Helical" evidence="9">
    <location>
        <begin position="61"/>
        <end position="92"/>
    </location>
</feature>
<dbReference type="PANTHER" id="PTHR24421:SF10">
    <property type="entry name" value="NITRATE_NITRITE SENSOR PROTEIN NARQ"/>
    <property type="match status" value="1"/>
</dbReference>